<dbReference type="Pfam" id="PF03466">
    <property type="entry name" value="LysR_substrate"/>
    <property type="match status" value="1"/>
</dbReference>
<dbReference type="EMBL" id="JBEWSZ010000017">
    <property type="protein sequence ID" value="MET2832977.1"/>
    <property type="molecule type" value="Genomic_DNA"/>
</dbReference>
<evidence type="ECO:0000259" key="5">
    <source>
        <dbReference type="PROSITE" id="PS50931"/>
    </source>
</evidence>
<dbReference type="InterPro" id="IPR058163">
    <property type="entry name" value="LysR-type_TF_proteobact-type"/>
</dbReference>
<dbReference type="Proteomes" id="UP001548832">
    <property type="component" value="Unassembled WGS sequence"/>
</dbReference>
<dbReference type="Gene3D" id="1.10.10.10">
    <property type="entry name" value="Winged helix-like DNA-binding domain superfamily/Winged helix DNA-binding domain"/>
    <property type="match status" value="1"/>
</dbReference>
<comment type="similarity">
    <text evidence="1">Belongs to the LysR transcriptional regulatory family.</text>
</comment>
<gene>
    <name evidence="6" type="ORF">ABVQ20_39375</name>
</gene>
<evidence type="ECO:0000313" key="6">
    <source>
        <dbReference type="EMBL" id="MET2832977.1"/>
    </source>
</evidence>
<evidence type="ECO:0000313" key="7">
    <source>
        <dbReference type="Proteomes" id="UP001548832"/>
    </source>
</evidence>
<evidence type="ECO:0000256" key="2">
    <source>
        <dbReference type="ARBA" id="ARBA00023015"/>
    </source>
</evidence>
<keyword evidence="2" id="KW-0805">Transcription regulation</keyword>
<dbReference type="InterPro" id="IPR005119">
    <property type="entry name" value="LysR_subst-bd"/>
</dbReference>
<reference evidence="6 7" key="1">
    <citation type="submission" date="2024-06" db="EMBL/GenBank/DDBJ databases">
        <authorList>
            <person name="Kim D.-U."/>
        </authorList>
    </citation>
    <scope>NUCLEOTIDE SEQUENCE [LARGE SCALE GENOMIC DNA]</scope>
    <source>
        <strain evidence="6 7">KACC15460</strain>
    </source>
</reference>
<dbReference type="PANTHER" id="PTHR30537">
    <property type="entry name" value="HTH-TYPE TRANSCRIPTIONAL REGULATOR"/>
    <property type="match status" value="1"/>
</dbReference>
<dbReference type="InterPro" id="IPR000847">
    <property type="entry name" value="LysR_HTH_N"/>
</dbReference>
<evidence type="ECO:0000256" key="1">
    <source>
        <dbReference type="ARBA" id="ARBA00009437"/>
    </source>
</evidence>
<dbReference type="InterPro" id="IPR036388">
    <property type="entry name" value="WH-like_DNA-bd_sf"/>
</dbReference>
<dbReference type="PANTHER" id="PTHR30537:SF74">
    <property type="entry name" value="HTH-TYPE TRANSCRIPTIONAL REGULATOR TRPI"/>
    <property type="match status" value="1"/>
</dbReference>
<name>A0ABV2DSC2_9HYPH</name>
<proteinExistence type="inferred from homology"/>
<dbReference type="Pfam" id="PF00126">
    <property type="entry name" value="HTH_1"/>
    <property type="match status" value="1"/>
</dbReference>
<dbReference type="CDD" id="cd08432">
    <property type="entry name" value="PBP2_GcdR_TrpI_HvrB_AmpR_like"/>
    <property type="match status" value="1"/>
</dbReference>
<dbReference type="InterPro" id="IPR036390">
    <property type="entry name" value="WH_DNA-bd_sf"/>
</dbReference>
<keyword evidence="3" id="KW-0238">DNA-binding</keyword>
<sequence>MVRRYYDLPSLTTLAVFEASARHLSFKLAASELNVTPGAVSRQIKAIEDEIGVPLFVRLGTGVMLTSAGEDLYAVLASGFSRASEVVRSIKRGDRSKNVTIACSDGIASMWLIPRMPEFWNRYPEIAVDHLISDNSRDYRRAEVELRIRYGFGSWPDESTELLFGDTIYPVCGPGFAQEHRDATAESLPELPLLHVNWVDPDWTGWDEVFRRAAIRHGTPRGRRFGKFSVTLQAAQADQGVAVGWHRLVLPLIKDGKLVRITDLELPAPGGYYLSWNDNRTLSPAAELLRKWLREIAVQERET</sequence>
<evidence type="ECO:0000256" key="3">
    <source>
        <dbReference type="ARBA" id="ARBA00023125"/>
    </source>
</evidence>
<dbReference type="SUPFAM" id="SSF53850">
    <property type="entry name" value="Periplasmic binding protein-like II"/>
    <property type="match status" value="1"/>
</dbReference>
<keyword evidence="4" id="KW-0804">Transcription</keyword>
<accession>A0ABV2DSC2</accession>
<feature type="domain" description="HTH lysR-type" evidence="5">
    <location>
        <begin position="9"/>
        <end position="66"/>
    </location>
</feature>
<dbReference type="SUPFAM" id="SSF46785">
    <property type="entry name" value="Winged helix' DNA-binding domain"/>
    <property type="match status" value="1"/>
</dbReference>
<comment type="caution">
    <text evidence="6">The sequence shown here is derived from an EMBL/GenBank/DDBJ whole genome shotgun (WGS) entry which is preliminary data.</text>
</comment>
<organism evidence="6 7">
    <name type="scientific">Mesorhizobium shangrilense</name>
    <dbReference type="NCBI Taxonomy" id="460060"/>
    <lineage>
        <taxon>Bacteria</taxon>
        <taxon>Pseudomonadati</taxon>
        <taxon>Pseudomonadota</taxon>
        <taxon>Alphaproteobacteria</taxon>
        <taxon>Hyphomicrobiales</taxon>
        <taxon>Phyllobacteriaceae</taxon>
        <taxon>Mesorhizobium</taxon>
    </lineage>
</organism>
<dbReference type="PROSITE" id="PS50931">
    <property type="entry name" value="HTH_LYSR"/>
    <property type="match status" value="1"/>
</dbReference>
<protein>
    <submittedName>
        <fullName evidence="6">LysR substrate-binding domain-containing protein</fullName>
    </submittedName>
</protein>
<dbReference type="PRINTS" id="PR00039">
    <property type="entry name" value="HTHLYSR"/>
</dbReference>
<dbReference type="Gene3D" id="3.40.190.10">
    <property type="entry name" value="Periplasmic binding protein-like II"/>
    <property type="match status" value="2"/>
</dbReference>
<evidence type="ECO:0000256" key="4">
    <source>
        <dbReference type="ARBA" id="ARBA00023163"/>
    </source>
</evidence>
<keyword evidence="7" id="KW-1185">Reference proteome</keyword>
<dbReference type="RefSeq" id="WP_354465183.1">
    <property type="nucleotide sequence ID" value="NZ_JBEWSZ010000017.1"/>
</dbReference>